<organism evidence="1 2">
    <name type="scientific">Ogataea polymorpha</name>
    <dbReference type="NCBI Taxonomy" id="460523"/>
    <lineage>
        <taxon>Eukaryota</taxon>
        <taxon>Fungi</taxon>
        <taxon>Dikarya</taxon>
        <taxon>Ascomycota</taxon>
        <taxon>Saccharomycotina</taxon>
        <taxon>Pichiomycetes</taxon>
        <taxon>Pichiales</taxon>
        <taxon>Pichiaceae</taxon>
        <taxon>Ogataea</taxon>
    </lineage>
</organism>
<dbReference type="Gene3D" id="3.30.559.10">
    <property type="entry name" value="Chloramphenicol acetyltransferase-like domain"/>
    <property type="match status" value="1"/>
</dbReference>
<accession>A0A1B7SIR4</accession>
<dbReference type="PANTHER" id="PTHR28037">
    <property type="entry name" value="ALCOHOL O-ACETYLTRANSFERASE 1-RELATED"/>
    <property type="match status" value="1"/>
</dbReference>
<gene>
    <name evidence="1" type="ORF">OGATHE_004512</name>
</gene>
<dbReference type="Gene3D" id="3.30.559.30">
    <property type="entry name" value="Nonribosomal peptide synthetase, condensation domain"/>
    <property type="match status" value="1"/>
</dbReference>
<protein>
    <submittedName>
        <fullName evidence="1">Uncharacterized protein</fullName>
    </submittedName>
</protein>
<dbReference type="InterPro" id="IPR023213">
    <property type="entry name" value="CAT-like_dom_sf"/>
</dbReference>
<dbReference type="PANTHER" id="PTHR28037:SF1">
    <property type="entry name" value="ALCOHOL O-ACETYLTRANSFERASE 1-RELATED"/>
    <property type="match status" value="1"/>
</dbReference>
<dbReference type="AlphaFoldDB" id="A0A1B7SIR4"/>
<dbReference type="RefSeq" id="XP_018211292.1">
    <property type="nucleotide sequence ID" value="XM_018354175.1"/>
</dbReference>
<dbReference type="SUPFAM" id="SSF52777">
    <property type="entry name" value="CoA-dependent acyltransferases"/>
    <property type="match status" value="2"/>
</dbReference>
<reference evidence="1" key="1">
    <citation type="journal article" date="2021" name="Open Biol.">
        <title>Shared evolutionary footprints suggest mitochondrial oxidative damage underlies multiple complex I losses in fungi.</title>
        <authorList>
            <person name="Schikora-Tamarit M.A."/>
            <person name="Marcet-Houben M."/>
            <person name="Nosek J."/>
            <person name="Gabaldon T."/>
        </authorList>
    </citation>
    <scope>NUCLEOTIDE SEQUENCE</scope>
    <source>
        <strain evidence="1">NCAIM Y.01608</strain>
    </source>
</reference>
<comment type="caution">
    <text evidence="1">The sequence shown here is derived from an EMBL/GenBank/DDBJ whole genome shotgun (WGS) entry which is preliminary data.</text>
</comment>
<dbReference type="EMBL" id="JAEUBD010001266">
    <property type="protein sequence ID" value="KAH3662936.1"/>
    <property type="molecule type" value="Genomic_DNA"/>
</dbReference>
<keyword evidence="2" id="KW-1185">Reference proteome</keyword>
<reference evidence="1" key="2">
    <citation type="submission" date="2021-01" db="EMBL/GenBank/DDBJ databases">
        <authorList>
            <person name="Schikora-Tamarit M.A."/>
        </authorList>
    </citation>
    <scope>NUCLEOTIDE SEQUENCE</scope>
    <source>
        <strain evidence="1">NCAIM Y.01608</strain>
    </source>
</reference>
<dbReference type="OrthoDB" id="2150604at2759"/>
<evidence type="ECO:0000313" key="1">
    <source>
        <dbReference type="EMBL" id="KAH3662936.1"/>
    </source>
</evidence>
<dbReference type="Proteomes" id="UP000788993">
    <property type="component" value="Unassembled WGS sequence"/>
</dbReference>
<dbReference type="InterPro" id="IPR052058">
    <property type="entry name" value="Alcohol_O-acetyltransferase"/>
</dbReference>
<dbReference type="InterPro" id="IPR010828">
    <property type="entry name" value="Atf2/Sli1-like"/>
</dbReference>
<dbReference type="Pfam" id="PF07247">
    <property type="entry name" value="AATase"/>
    <property type="match status" value="1"/>
</dbReference>
<name>A0A1B7SIR4_9ASCO</name>
<proteinExistence type="predicted"/>
<evidence type="ECO:0000313" key="2">
    <source>
        <dbReference type="Proteomes" id="UP000788993"/>
    </source>
</evidence>
<dbReference type="GO" id="GO:0008080">
    <property type="term" value="F:N-acetyltransferase activity"/>
    <property type="evidence" value="ECO:0007669"/>
    <property type="project" value="TreeGrafter"/>
</dbReference>
<sequence>MSRPISYLEDLYCLRNEIGCYSCCQVAGVYSVDLSRELLWSALRKLVLRYSQLSLQLFANEGRQEIRPLDGYTMDDVLEIHADCNMLDLISELNKRHFSLNVQSPLWRLVLVGKNRLVFCYEHLLFDGTSGKNFHILLRDALVETLVETDAVDTTLPLFDRSRDVLPATNPEQMAFINYRPSMAFSVRVVFEEFAPKWLKRLLQPFSKFPLVMDLFERTDLARQPRVANDVFELVQLSQEQVAQLVALARNHGVKLTAMLTMLMHVSLLPIVGNKYTEISIPVDLRRFMFAEPGPPELGLFMGGINVKLFPAAEYGLVADECNWPLAAAVQDQLDQGLSSSMQAIGLLKYFSPRDYLESKLKSPRTTTIEVSNLGTVTSTSPVKLLRLTFAQPLGLTGPYFGMNIVGADKGIDIVLVTSPEMASELAQTKAAILRLLNKIL</sequence>